<evidence type="ECO:0000256" key="1">
    <source>
        <dbReference type="SAM" id="SignalP"/>
    </source>
</evidence>
<gene>
    <name evidence="3" type="ORF">FHR72_000710</name>
</gene>
<dbReference type="Pfam" id="PF16525">
    <property type="entry name" value="MHB"/>
    <property type="match status" value="1"/>
</dbReference>
<reference evidence="3 4" key="1">
    <citation type="submission" date="2020-08" db="EMBL/GenBank/DDBJ databases">
        <title>The Agave Microbiome: Exploring the role of microbial communities in plant adaptations to desert environments.</title>
        <authorList>
            <person name="Partida-Martinez L.P."/>
        </authorList>
    </citation>
    <scope>NUCLEOTIDE SEQUENCE [LARGE SCALE GENOMIC DNA]</scope>
    <source>
        <strain evidence="3 4">AT2.18</strain>
    </source>
</reference>
<keyword evidence="4" id="KW-1185">Reference proteome</keyword>
<sequence length="133" mass="13375">MNFSGNTVRRGVAGIGAACVLGGLAAATVAAPVASAQPAGCSASDLTGTVSNVTAAARGYLDTHPGANQAVTAAMNQPRPAAEANLRGYFTANPSEYYDLRGILAPLGDAQRNCNVTVLPAELQSAYDTFMAG</sequence>
<evidence type="ECO:0000313" key="4">
    <source>
        <dbReference type="Proteomes" id="UP000550501"/>
    </source>
</evidence>
<dbReference type="NCBIfam" id="TIGR04529">
    <property type="entry name" value="MTB_hemophore"/>
    <property type="match status" value="1"/>
</dbReference>
<dbReference type="Proteomes" id="UP000550501">
    <property type="component" value="Unassembled WGS sequence"/>
</dbReference>
<dbReference type="AlphaFoldDB" id="A0A839Q1E4"/>
<evidence type="ECO:0000313" key="3">
    <source>
        <dbReference type="EMBL" id="MBB2989253.1"/>
    </source>
</evidence>
<proteinExistence type="predicted"/>
<dbReference type="GO" id="GO:0020037">
    <property type="term" value="F:heme binding"/>
    <property type="evidence" value="ECO:0007669"/>
    <property type="project" value="InterPro"/>
</dbReference>
<keyword evidence="1" id="KW-0732">Signal</keyword>
<dbReference type="InterPro" id="IPR032407">
    <property type="entry name" value="MHB"/>
</dbReference>
<feature type="domain" description="Haemophore haem-binding" evidence="2">
    <location>
        <begin position="41"/>
        <end position="115"/>
    </location>
</feature>
<dbReference type="InterPro" id="IPR038378">
    <property type="entry name" value="MHB_sf"/>
</dbReference>
<protein>
    <submittedName>
        <fullName evidence="3">Hemophore-related protein</fullName>
    </submittedName>
</protein>
<feature type="signal peptide" evidence="1">
    <location>
        <begin position="1"/>
        <end position="36"/>
    </location>
</feature>
<comment type="caution">
    <text evidence="3">The sequence shown here is derived from an EMBL/GenBank/DDBJ whole genome shotgun (WGS) entry which is preliminary data.</text>
</comment>
<dbReference type="RefSeq" id="WP_183466494.1">
    <property type="nucleotide sequence ID" value="NZ_JACHVU010000001.1"/>
</dbReference>
<organism evidence="3 4">
    <name type="scientific">Mycolicibacterium iranicum</name>
    <name type="common">Mycobacterium iranicum</name>
    <dbReference type="NCBI Taxonomy" id="912594"/>
    <lineage>
        <taxon>Bacteria</taxon>
        <taxon>Bacillati</taxon>
        <taxon>Actinomycetota</taxon>
        <taxon>Actinomycetes</taxon>
        <taxon>Mycobacteriales</taxon>
        <taxon>Mycobacteriaceae</taxon>
        <taxon>Mycolicibacterium</taxon>
    </lineage>
</organism>
<dbReference type="Gene3D" id="1.20.20.20">
    <property type="entry name" value="Haemophore, haem-binding domain"/>
    <property type="match status" value="1"/>
</dbReference>
<accession>A0A839Q1E4</accession>
<name>A0A839Q1E4_MYCIR</name>
<dbReference type="EMBL" id="JACHVU010000001">
    <property type="protein sequence ID" value="MBB2989253.1"/>
    <property type="molecule type" value="Genomic_DNA"/>
</dbReference>
<evidence type="ECO:0000259" key="2">
    <source>
        <dbReference type="Pfam" id="PF16525"/>
    </source>
</evidence>
<feature type="chain" id="PRO_5032478317" evidence="1">
    <location>
        <begin position="37"/>
        <end position="133"/>
    </location>
</feature>